<proteinExistence type="predicted"/>
<evidence type="ECO:0000313" key="2">
    <source>
        <dbReference type="Proteomes" id="UP000277570"/>
    </source>
</evidence>
<keyword evidence="2" id="KW-1185">Reference proteome</keyword>
<dbReference type="Proteomes" id="UP000277570">
    <property type="component" value="Unassembled WGS sequence"/>
</dbReference>
<accession>A0ABY6T0T5</accession>
<dbReference type="RefSeq" id="WP_125150218.1">
    <property type="nucleotide sequence ID" value="NZ_UYIN01000024.1"/>
</dbReference>
<name>A0ABY6T0T5_9CLOT</name>
<gene>
    <name evidence="1" type="ORF">NCTC10913_04903</name>
</gene>
<reference evidence="1 2" key="1">
    <citation type="submission" date="2018-11" db="EMBL/GenBank/DDBJ databases">
        <authorList>
            <consortium name="Pathogen Informatics"/>
        </authorList>
    </citation>
    <scope>NUCLEOTIDE SEQUENCE [LARGE SCALE GENOMIC DNA]</scope>
    <source>
        <strain evidence="1 2">NCTC10913</strain>
    </source>
</reference>
<dbReference type="EMBL" id="UYIN01000024">
    <property type="protein sequence ID" value="VDG74656.1"/>
    <property type="molecule type" value="Genomic_DNA"/>
</dbReference>
<protein>
    <submittedName>
        <fullName evidence="1">Uncharacterized protein</fullName>
    </submittedName>
</protein>
<comment type="caution">
    <text evidence="1">The sequence shown here is derived from an EMBL/GenBank/DDBJ whole genome shotgun (WGS) entry which is preliminary data.</text>
</comment>
<organism evidence="1 2">
    <name type="scientific">Clostridium carnis</name>
    <dbReference type="NCBI Taxonomy" id="1530"/>
    <lineage>
        <taxon>Bacteria</taxon>
        <taxon>Bacillati</taxon>
        <taxon>Bacillota</taxon>
        <taxon>Clostridia</taxon>
        <taxon>Eubacteriales</taxon>
        <taxon>Clostridiaceae</taxon>
        <taxon>Clostridium</taxon>
    </lineage>
</organism>
<sequence length="347" mass="41458">MRLRNKKYIVSKVETYKETRNACIHGKLKRISSSVVEEFWDFLKNNISGFNINGGKEYFKEALFKAFRDRNEEINITYDNLLDELSVLDLCEEELIDIWDYLNENFKRLYGVSEEDIKDFWNKILLNKNNKIQESFIKFTEKSCNKFIEFYMLNESLLDLALNTSDGMLFKKEVVYQWVEDGEPALYRNEAYWNFIISMLEYIPKDDIIGFFKLIDVYKIEDIPSSTQCEILKEKGFFKEIKKYILTELKYNYNEAFNQMNRLNFTVCAIKNNLDMEIIRRLADFWEKLSAKSYPGITALRYGLDGYIFADKKLMEQIKEIIAENEEELILNENIEKMIQHSERCLF</sequence>
<evidence type="ECO:0000313" key="1">
    <source>
        <dbReference type="EMBL" id="VDG74656.1"/>
    </source>
</evidence>